<dbReference type="PRINTS" id="PR00502">
    <property type="entry name" value="NUDIXFAMILY"/>
</dbReference>
<evidence type="ECO:0000256" key="1">
    <source>
        <dbReference type="ARBA" id="ARBA00022801"/>
    </source>
</evidence>
<evidence type="ECO:0000313" key="3">
    <source>
        <dbReference type="EMBL" id="VAW84164.1"/>
    </source>
</evidence>
<dbReference type="InterPro" id="IPR015797">
    <property type="entry name" value="NUDIX_hydrolase-like_dom_sf"/>
</dbReference>
<dbReference type="GO" id="GO:0047631">
    <property type="term" value="F:ADP-ribose diphosphatase activity"/>
    <property type="evidence" value="ECO:0007669"/>
    <property type="project" value="UniProtKB-EC"/>
</dbReference>
<dbReference type="PANTHER" id="PTHR43736:SF1">
    <property type="entry name" value="DIHYDRONEOPTERIN TRIPHOSPHATE DIPHOSPHATASE"/>
    <property type="match status" value="1"/>
</dbReference>
<evidence type="ECO:0000259" key="2">
    <source>
        <dbReference type="PROSITE" id="PS51462"/>
    </source>
</evidence>
<dbReference type="InterPro" id="IPR000086">
    <property type="entry name" value="NUDIX_hydrolase_dom"/>
</dbReference>
<reference evidence="3" key="1">
    <citation type="submission" date="2018-06" db="EMBL/GenBank/DDBJ databases">
        <authorList>
            <person name="Zhirakovskaya E."/>
        </authorList>
    </citation>
    <scope>NUCLEOTIDE SEQUENCE</scope>
</reference>
<gene>
    <name evidence="3" type="ORF">MNBD_GAMMA18-1407</name>
</gene>
<accession>A0A3B0ZRW7</accession>
<organism evidence="3">
    <name type="scientific">hydrothermal vent metagenome</name>
    <dbReference type="NCBI Taxonomy" id="652676"/>
    <lineage>
        <taxon>unclassified sequences</taxon>
        <taxon>metagenomes</taxon>
        <taxon>ecological metagenomes</taxon>
    </lineage>
</organism>
<dbReference type="EC" id="3.6.1.13" evidence="3"/>
<dbReference type="SUPFAM" id="SSF55811">
    <property type="entry name" value="Nudix"/>
    <property type="match status" value="1"/>
</dbReference>
<dbReference type="PANTHER" id="PTHR43736">
    <property type="entry name" value="ADP-RIBOSE PYROPHOSPHATASE"/>
    <property type="match status" value="1"/>
</dbReference>
<feature type="domain" description="Nudix hydrolase" evidence="2">
    <location>
        <begin position="9"/>
        <end position="135"/>
    </location>
</feature>
<keyword evidence="1 3" id="KW-0378">Hydrolase</keyword>
<name>A0A3B0ZRW7_9ZZZZ</name>
<dbReference type="EMBL" id="UOFP01000030">
    <property type="protein sequence ID" value="VAW84164.1"/>
    <property type="molecule type" value="Genomic_DNA"/>
</dbReference>
<protein>
    <submittedName>
        <fullName evidence="3">ADP-ribose pyrophosphatase</fullName>
        <ecNumber evidence="3">3.6.1.13</ecNumber>
    </submittedName>
</protein>
<dbReference type="CDD" id="cd18873">
    <property type="entry name" value="NUDIX_NadM_like"/>
    <property type="match status" value="1"/>
</dbReference>
<sequence length="146" mass="16007">MNMRPITPLITVDVLIELTDRANIPIVLIERKYPPFGWALPGGFVDVGESLEQAAIREAKEETSLEVTLQCLLGCYSNPARDKRGHMVSAVYIATAVGEPRAEDDAAAVALFTVDNPPDVMAFDHGLIIADYQHYRRSGCVAPLRV</sequence>
<dbReference type="Pfam" id="PF00293">
    <property type="entry name" value="NUDIX"/>
    <property type="match status" value="1"/>
</dbReference>
<dbReference type="PROSITE" id="PS51462">
    <property type="entry name" value="NUDIX"/>
    <property type="match status" value="1"/>
</dbReference>
<dbReference type="InterPro" id="IPR020476">
    <property type="entry name" value="Nudix_hydrolase"/>
</dbReference>
<proteinExistence type="predicted"/>
<dbReference type="Gene3D" id="3.90.79.10">
    <property type="entry name" value="Nucleoside Triphosphate Pyrophosphohydrolase"/>
    <property type="match status" value="1"/>
</dbReference>
<dbReference type="AlphaFoldDB" id="A0A3B0ZRW7"/>